<dbReference type="Proteomes" id="UP000887578">
    <property type="component" value="Unplaced"/>
</dbReference>
<name>A0A914PSN9_9BILA</name>
<reference evidence="2" key="1">
    <citation type="submission" date="2022-11" db="UniProtKB">
        <authorList>
            <consortium name="WormBaseParasite"/>
        </authorList>
    </citation>
    <scope>IDENTIFICATION</scope>
</reference>
<sequence>MAEYLQHSKRQEDLLRTAGELPKTLEKADKMHQKVQFLHANADGPQMKAVFAAHELQSDRSRMKPSIGQFIEEKRIVGGNALAEHMVNELYSASQINRGPPGAFTSSRLHLDMLLGRDEKVTFADYLNFDYNF</sequence>
<accession>A0A914PSN9</accession>
<proteinExistence type="predicted"/>
<dbReference type="AlphaFoldDB" id="A0A914PSN9"/>
<evidence type="ECO:0000313" key="1">
    <source>
        <dbReference type="Proteomes" id="UP000887578"/>
    </source>
</evidence>
<protein>
    <submittedName>
        <fullName evidence="2">Uncharacterized protein</fullName>
    </submittedName>
</protein>
<keyword evidence="1" id="KW-1185">Reference proteome</keyword>
<evidence type="ECO:0000313" key="2">
    <source>
        <dbReference type="WBParaSite" id="PDA_v2.g17852.t1"/>
    </source>
</evidence>
<dbReference type="WBParaSite" id="PDA_v2.g17852.t1">
    <property type="protein sequence ID" value="PDA_v2.g17852.t1"/>
    <property type="gene ID" value="PDA_v2.g17852"/>
</dbReference>
<organism evidence="1 2">
    <name type="scientific">Panagrolaimus davidi</name>
    <dbReference type="NCBI Taxonomy" id="227884"/>
    <lineage>
        <taxon>Eukaryota</taxon>
        <taxon>Metazoa</taxon>
        <taxon>Ecdysozoa</taxon>
        <taxon>Nematoda</taxon>
        <taxon>Chromadorea</taxon>
        <taxon>Rhabditida</taxon>
        <taxon>Tylenchina</taxon>
        <taxon>Panagrolaimomorpha</taxon>
        <taxon>Panagrolaimoidea</taxon>
        <taxon>Panagrolaimidae</taxon>
        <taxon>Panagrolaimus</taxon>
    </lineage>
</organism>